<sequence>MKFGTKLLHGEKTIDKNNGAVTLPIYQSSTFHQFDIDNFGEFDYARSGNPTRNILEEEFSKLECAEYAFAFSSGIAAISSVLSIFSSGDHLIVAEDVYGGTYRAITKIFNRFNIEFTFVNTEDISNIKKLIKTNTKAIYLETPSNPLLKITDLKGCIKLAKENDLLTIVDNTFMSPYLQNPLNLGADIVIHSATKFIAGHSDVIAGLAATNSKEIASEIYKIQNGFGAILSPQDCYLVSRGLKTLKVRMDESERNAIKLANWLEKQDIVDKVYYPGLIYHKGYKIHKEQSFGPGAVLSFKFKNIEQTKYFLNNVKNVVVAVSLGAVETIVSYPVKMSHAAIPKNEREKLGITDTLIRVSLGIEDIEDIIEGFKVGFIN</sequence>
<evidence type="ECO:0000256" key="5">
    <source>
        <dbReference type="ARBA" id="ARBA00022898"/>
    </source>
</evidence>
<gene>
    <name evidence="9" type="ORF">H9660_06650</name>
</gene>
<evidence type="ECO:0000256" key="3">
    <source>
        <dbReference type="ARBA" id="ARBA00012224"/>
    </source>
</evidence>
<accession>A0ABR8Q330</accession>
<reference evidence="9 10" key="1">
    <citation type="submission" date="2020-08" db="EMBL/GenBank/DDBJ databases">
        <title>A Genomic Blueprint of the Chicken Gut Microbiome.</title>
        <authorList>
            <person name="Gilroy R."/>
            <person name="Ravi A."/>
            <person name="Getino M."/>
            <person name="Pursley I."/>
            <person name="Horton D.L."/>
            <person name="Alikhan N.-F."/>
            <person name="Baker D."/>
            <person name="Gharbi K."/>
            <person name="Hall N."/>
            <person name="Watson M."/>
            <person name="Adriaenssens E.M."/>
            <person name="Foster-Nyarko E."/>
            <person name="Jarju S."/>
            <person name="Secka A."/>
            <person name="Antonio M."/>
            <person name="Oren A."/>
            <person name="Chaudhuri R."/>
            <person name="La Ragione R.M."/>
            <person name="Hildebrand F."/>
            <person name="Pallen M.J."/>
        </authorList>
    </citation>
    <scope>NUCLEOTIDE SEQUENCE [LARGE SCALE GENOMIC DNA]</scope>
    <source>
        <strain evidence="9 10">Sa3CUN1</strain>
    </source>
</reference>
<dbReference type="PANTHER" id="PTHR11808">
    <property type="entry name" value="TRANS-SULFURATION ENZYME FAMILY MEMBER"/>
    <property type="match status" value="1"/>
</dbReference>
<dbReference type="CDD" id="cd00614">
    <property type="entry name" value="CGS_like"/>
    <property type="match status" value="1"/>
</dbReference>
<comment type="cofactor">
    <cofactor evidence="1 8">
        <name>pyridoxal 5'-phosphate</name>
        <dbReference type="ChEBI" id="CHEBI:597326"/>
    </cofactor>
</comment>
<dbReference type="PROSITE" id="PS00868">
    <property type="entry name" value="CYS_MET_METAB_PP"/>
    <property type="match status" value="1"/>
</dbReference>
<comment type="similarity">
    <text evidence="2 8">Belongs to the trans-sulfuration enzymes family.</text>
</comment>
<dbReference type="InterPro" id="IPR015422">
    <property type="entry name" value="PyrdxlP-dep_Trfase_small"/>
</dbReference>
<dbReference type="PIRSF" id="PIRSF001434">
    <property type="entry name" value="CGS"/>
    <property type="match status" value="1"/>
</dbReference>
<organism evidence="9 10">
    <name type="scientific">Clostridium gallinarum</name>
    <dbReference type="NCBI Taxonomy" id="2762246"/>
    <lineage>
        <taxon>Bacteria</taxon>
        <taxon>Bacillati</taxon>
        <taxon>Bacillota</taxon>
        <taxon>Clostridia</taxon>
        <taxon>Eubacteriales</taxon>
        <taxon>Clostridiaceae</taxon>
        <taxon>Clostridium</taxon>
    </lineage>
</organism>
<dbReference type="InterPro" id="IPR000277">
    <property type="entry name" value="Cys/Met-Metab_PyrdxlP-dep_enz"/>
</dbReference>
<dbReference type="RefSeq" id="WP_191749587.1">
    <property type="nucleotide sequence ID" value="NZ_JACSQZ010000017.1"/>
</dbReference>
<dbReference type="InterPro" id="IPR054542">
    <property type="entry name" value="Cys_met_metab_PP"/>
</dbReference>
<keyword evidence="7" id="KW-0456">Lyase</keyword>
<dbReference type="Pfam" id="PF01053">
    <property type="entry name" value="Cys_Met_Meta_PP"/>
    <property type="match status" value="1"/>
</dbReference>
<keyword evidence="9" id="KW-0808">Transferase</keyword>
<evidence type="ECO:0000256" key="4">
    <source>
        <dbReference type="ARBA" id="ARBA00022605"/>
    </source>
</evidence>
<dbReference type="Gene3D" id="3.90.1150.10">
    <property type="entry name" value="Aspartate Aminotransferase, domain 1"/>
    <property type="match status" value="1"/>
</dbReference>
<evidence type="ECO:0000313" key="9">
    <source>
        <dbReference type="EMBL" id="MBD7914822.1"/>
    </source>
</evidence>
<evidence type="ECO:0000256" key="1">
    <source>
        <dbReference type="ARBA" id="ARBA00001933"/>
    </source>
</evidence>
<dbReference type="Proteomes" id="UP000640335">
    <property type="component" value="Unassembled WGS sequence"/>
</dbReference>
<protein>
    <recommendedName>
        <fullName evidence="3">cysteine-S-conjugate beta-lyase</fullName>
        <ecNumber evidence="3">4.4.1.13</ecNumber>
    </recommendedName>
</protein>
<keyword evidence="5 8" id="KW-0663">Pyridoxal phosphate</keyword>
<evidence type="ECO:0000256" key="7">
    <source>
        <dbReference type="ARBA" id="ARBA00023239"/>
    </source>
</evidence>
<evidence type="ECO:0000313" key="10">
    <source>
        <dbReference type="Proteomes" id="UP000640335"/>
    </source>
</evidence>
<proteinExistence type="inferred from homology"/>
<evidence type="ECO:0000256" key="6">
    <source>
        <dbReference type="ARBA" id="ARBA00023167"/>
    </source>
</evidence>
<dbReference type="EMBL" id="JACSQZ010000017">
    <property type="protein sequence ID" value="MBD7914822.1"/>
    <property type="molecule type" value="Genomic_DNA"/>
</dbReference>
<keyword evidence="4" id="KW-0028">Amino-acid biosynthesis</keyword>
<dbReference type="Gene3D" id="3.40.640.10">
    <property type="entry name" value="Type I PLP-dependent aspartate aminotransferase-like (Major domain)"/>
    <property type="match status" value="1"/>
</dbReference>
<comment type="caution">
    <text evidence="9">The sequence shown here is derived from an EMBL/GenBank/DDBJ whole genome shotgun (WGS) entry which is preliminary data.</text>
</comment>
<keyword evidence="6" id="KW-0486">Methionine biosynthesis</keyword>
<evidence type="ECO:0000256" key="8">
    <source>
        <dbReference type="RuleBase" id="RU362118"/>
    </source>
</evidence>
<keyword evidence="10" id="KW-1185">Reference proteome</keyword>
<dbReference type="GO" id="GO:0016740">
    <property type="term" value="F:transferase activity"/>
    <property type="evidence" value="ECO:0007669"/>
    <property type="project" value="UniProtKB-KW"/>
</dbReference>
<dbReference type="SUPFAM" id="SSF53383">
    <property type="entry name" value="PLP-dependent transferases"/>
    <property type="match status" value="1"/>
</dbReference>
<dbReference type="EC" id="4.4.1.13" evidence="3"/>
<name>A0ABR8Q330_9CLOT</name>
<dbReference type="InterPro" id="IPR015424">
    <property type="entry name" value="PyrdxlP-dep_Trfase"/>
</dbReference>
<evidence type="ECO:0000256" key="2">
    <source>
        <dbReference type="ARBA" id="ARBA00009077"/>
    </source>
</evidence>
<dbReference type="InterPro" id="IPR015421">
    <property type="entry name" value="PyrdxlP-dep_Trfase_major"/>
</dbReference>
<dbReference type="PANTHER" id="PTHR11808:SF50">
    <property type="entry name" value="CYSTATHIONINE BETA-LYASE"/>
    <property type="match status" value="1"/>
</dbReference>